<keyword evidence="1 3" id="KW-0807">Transducer</keyword>
<comment type="similarity">
    <text evidence="2">Belongs to the methyl-accepting chemotaxis (MCP) protein family.</text>
</comment>
<comment type="caution">
    <text evidence="7">The sequence shown here is derived from an EMBL/GenBank/DDBJ whole genome shotgun (WGS) entry which is preliminary data.</text>
</comment>
<dbReference type="Pfam" id="PF00015">
    <property type="entry name" value="MCPsignal"/>
    <property type="match status" value="1"/>
</dbReference>
<evidence type="ECO:0000256" key="3">
    <source>
        <dbReference type="PROSITE-ProRule" id="PRU00284"/>
    </source>
</evidence>
<evidence type="ECO:0000313" key="7">
    <source>
        <dbReference type="EMBL" id="MDQ0470763.1"/>
    </source>
</evidence>
<evidence type="ECO:0000256" key="2">
    <source>
        <dbReference type="ARBA" id="ARBA00029447"/>
    </source>
</evidence>
<dbReference type="Gene3D" id="1.10.287.950">
    <property type="entry name" value="Methyl-accepting chemotaxis protein"/>
    <property type="match status" value="1"/>
</dbReference>
<feature type="domain" description="Methyl-accepting transducer" evidence="5">
    <location>
        <begin position="405"/>
        <end position="641"/>
    </location>
</feature>
<dbReference type="Pfam" id="PF00672">
    <property type="entry name" value="HAMP"/>
    <property type="match status" value="1"/>
</dbReference>
<accession>A0ABU0J913</accession>
<dbReference type="PROSITE" id="PS50111">
    <property type="entry name" value="CHEMOTAXIS_TRANSDUC_2"/>
    <property type="match status" value="1"/>
</dbReference>
<dbReference type="PANTHER" id="PTHR32089:SF112">
    <property type="entry name" value="LYSOZYME-LIKE PROTEIN-RELATED"/>
    <property type="match status" value="1"/>
</dbReference>
<dbReference type="SUPFAM" id="SSF58104">
    <property type="entry name" value="Methyl-accepting chemotaxis protein (MCP) signaling domain"/>
    <property type="match status" value="1"/>
</dbReference>
<dbReference type="SMART" id="SM00304">
    <property type="entry name" value="HAMP"/>
    <property type="match status" value="1"/>
</dbReference>
<evidence type="ECO:0000256" key="4">
    <source>
        <dbReference type="SAM" id="Phobius"/>
    </source>
</evidence>
<organism evidence="7 8">
    <name type="scientific">Labrys wisconsinensis</name>
    <dbReference type="NCBI Taxonomy" id="425677"/>
    <lineage>
        <taxon>Bacteria</taxon>
        <taxon>Pseudomonadati</taxon>
        <taxon>Pseudomonadota</taxon>
        <taxon>Alphaproteobacteria</taxon>
        <taxon>Hyphomicrobiales</taxon>
        <taxon>Xanthobacteraceae</taxon>
        <taxon>Labrys</taxon>
    </lineage>
</organism>
<keyword evidence="4" id="KW-1133">Transmembrane helix</keyword>
<keyword evidence="4" id="KW-0812">Transmembrane</keyword>
<evidence type="ECO:0000259" key="5">
    <source>
        <dbReference type="PROSITE" id="PS50111"/>
    </source>
</evidence>
<dbReference type="InterPro" id="IPR004089">
    <property type="entry name" value="MCPsignal_dom"/>
</dbReference>
<dbReference type="InterPro" id="IPR003660">
    <property type="entry name" value="HAMP_dom"/>
</dbReference>
<dbReference type="Proteomes" id="UP001242480">
    <property type="component" value="Unassembled WGS sequence"/>
</dbReference>
<proteinExistence type="inferred from homology"/>
<sequence length="661" mass="68116">MRLRSFRLPRLSLSIKARIAALSLVPLIAFGVIAATTWIGQTRVDEAVAAFQQQASTARLALSMRAEVVTMLYEARRLAQTREPDAAKEFQAAAGRFGKNFSTLKDLSVADRMASARFAPIDSLVRQSNTLFATLITTVADLGSDEKHGRTKDLEAAAAKVEGLLAADGGHQAALLAFQGIRQLELQMRIAPASASATALAAKVKELQEGTVVALLPGEARDAVRTALDTYAKIFQRWADDIADIVMQSMQIEAKFATLLSTLEGFRSNSEFAQSRATDALDAAKLQVLVTVLAAIGIAAVLTALLSFLVGRSITNPLGRLSATMQRLAAGETAVEVPQAALRDEVGAMARTVLVFRDNAVERERLAAAEASEVDARQRRTQAVDGLVADFGQTVDAVLAELRGAAAGLGQAAGTMNSVAAQVTQDAREAGASAGSAASNVTAAAGAAEELAASIREIAGQASKSTAVARHAADETARTVQTMSGLAAAATRIGEVVGLIQAIAGQTNLLALNATIEAARAGEAGRGFAVVAAEVKNLATQTARATEEIAAQINAIQQASGDAVVAIEKVSETINEMSAIAGSVAAAVEEQSAAVGSIAQGVEMASGEARTGAAAMASAEKSAESALGTAQDVASFADTLGGQAQRLDGEVGRFLQAVRAA</sequence>
<reference evidence="7 8" key="1">
    <citation type="submission" date="2023-07" db="EMBL/GenBank/DDBJ databases">
        <title>Genomic Encyclopedia of Type Strains, Phase IV (KMG-IV): sequencing the most valuable type-strain genomes for metagenomic binning, comparative biology and taxonomic classification.</title>
        <authorList>
            <person name="Goeker M."/>
        </authorList>
    </citation>
    <scope>NUCLEOTIDE SEQUENCE [LARGE SCALE GENOMIC DNA]</scope>
    <source>
        <strain evidence="7 8">DSM 19619</strain>
    </source>
</reference>
<keyword evidence="4" id="KW-0472">Membrane</keyword>
<dbReference type="RefSeq" id="WP_307275002.1">
    <property type="nucleotide sequence ID" value="NZ_JAUSVX010000007.1"/>
</dbReference>
<dbReference type="SMART" id="SM00283">
    <property type="entry name" value="MA"/>
    <property type="match status" value="1"/>
</dbReference>
<feature type="domain" description="HAMP" evidence="6">
    <location>
        <begin position="312"/>
        <end position="365"/>
    </location>
</feature>
<gene>
    <name evidence="7" type="ORF">QO011_003782</name>
</gene>
<dbReference type="CDD" id="cd06225">
    <property type="entry name" value="HAMP"/>
    <property type="match status" value="1"/>
</dbReference>
<feature type="transmembrane region" description="Helical" evidence="4">
    <location>
        <begin position="288"/>
        <end position="310"/>
    </location>
</feature>
<protein>
    <submittedName>
        <fullName evidence="7">Methyl-accepting chemotaxis protein</fullName>
    </submittedName>
</protein>
<dbReference type="PANTHER" id="PTHR32089">
    <property type="entry name" value="METHYL-ACCEPTING CHEMOTAXIS PROTEIN MCPB"/>
    <property type="match status" value="1"/>
</dbReference>
<dbReference type="PROSITE" id="PS50885">
    <property type="entry name" value="HAMP"/>
    <property type="match status" value="1"/>
</dbReference>
<evidence type="ECO:0000259" key="6">
    <source>
        <dbReference type="PROSITE" id="PS50885"/>
    </source>
</evidence>
<dbReference type="Gene3D" id="6.10.340.10">
    <property type="match status" value="1"/>
</dbReference>
<evidence type="ECO:0000313" key="8">
    <source>
        <dbReference type="Proteomes" id="UP001242480"/>
    </source>
</evidence>
<name>A0ABU0J913_9HYPH</name>
<evidence type="ECO:0000256" key="1">
    <source>
        <dbReference type="ARBA" id="ARBA00023224"/>
    </source>
</evidence>
<dbReference type="EMBL" id="JAUSVX010000007">
    <property type="protein sequence ID" value="MDQ0470763.1"/>
    <property type="molecule type" value="Genomic_DNA"/>
</dbReference>
<keyword evidence="8" id="KW-1185">Reference proteome</keyword>